<dbReference type="Proteomes" id="UP001162156">
    <property type="component" value="Unassembled WGS sequence"/>
</dbReference>
<evidence type="ECO:0000259" key="7">
    <source>
        <dbReference type="PROSITE" id="PS50157"/>
    </source>
</evidence>
<comment type="caution">
    <text evidence="8">The sequence shown here is derived from an EMBL/GenBank/DDBJ whole genome shotgun (WGS) entry which is preliminary data.</text>
</comment>
<dbReference type="GO" id="GO:0008270">
    <property type="term" value="F:zinc ion binding"/>
    <property type="evidence" value="ECO:0007669"/>
    <property type="project" value="UniProtKB-KW"/>
</dbReference>
<name>A0AAV8WQK7_9CUCU</name>
<feature type="domain" description="C2H2-type" evidence="7">
    <location>
        <begin position="245"/>
        <end position="273"/>
    </location>
</feature>
<feature type="domain" description="C2H2-type" evidence="7">
    <location>
        <begin position="276"/>
        <end position="304"/>
    </location>
</feature>
<dbReference type="EMBL" id="JANEYF010005149">
    <property type="protein sequence ID" value="KAJ8929050.1"/>
    <property type="molecule type" value="Genomic_DNA"/>
</dbReference>
<gene>
    <name evidence="8" type="ORF">NQ314_018319</name>
</gene>
<dbReference type="GO" id="GO:0001228">
    <property type="term" value="F:DNA-binding transcription activator activity, RNA polymerase II-specific"/>
    <property type="evidence" value="ECO:0007669"/>
    <property type="project" value="TreeGrafter"/>
</dbReference>
<proteinExistence type="predicted"/>
<keyword evidence="5" id="KW-0539">Nucleus</keyword>
<keyword evidence="3 6" id="KW-0863">Zinc-finger</keyword>
<sequence>MKLYKHISTYQESVDTDSKNCLNNDWLETESDENIIKYVNTEESVDIDRKNLLKEGGYNNQSECENIVVNTVKYSCEKCGDCYLLKSGFQQHMFQKHTIKVINFETYSSKITIKMPKTEIFECPVNKKTDLQNNLECKKCHCIFKTHSELDEHYNTHKKYICGQCGVAFITKSRLIDHIEIHSTNKRHTCNICGKLYRRRSTLVRHKRLHSNLRPLMCETCGQSFNDGGTLKTHIKLKHTNERNFQCSVCGISFAMKSCLNKHMLRRHNGKREKNHVCSICGIAYFEKKTLNNHISVKHGGNGKKHSCGTCKKQYTTKTNLMKHIRNYHGVKTNTESDLTNLLSNTNSID</sequence>
<evidence type="ECO:0000313" key="8">
    <source>
        <dbReference type="EMBL" id="KAJ8929050.1"/>
    </source>
</evidence>
<organism evidence="8 9">
    <name type="scientific">Rhamnusium bicolor</name>
    <dbReference type="NCBI Taxonomy" id="1586634"/>
    <lineage>
        <taxon>Eukaryota</taxon>
        <taxon>Metazoa</taxon>
        <taxon>Ecdysozoa</taxon>
        <taxon>Arthropoda</taxon>
        <taxon>Hexapoda</taxon>
        <taxon>Insecta</taxon>
        <taxon>Pterygota</taxon>
        <taxon>Neoptera</taxon>
        <taxon>Endopterygota</taxon>
        <taxon>Coleoptera</taxon>
        <taxon>Polyphaga</taxon>
        <taxon>Cucujiformia</taxon>
        <taxon>Chrysomeloidea</taxon>
        <taxon>Cerambycidae</taxon>
        <taxon>Lepturinae</taxon>
        <taxon>Rhagiini</taxon>
        <taxon>Rhamnusium</taxon>
    </lineage>
</organism>
<dbReference type="InterPro" id="IPR036236">
    <property type="entry name" value="Znf_C2H2_sf"/>
</dbReference>
<feature type="domain" description="C2H2-type" evidence="7">
    <location>
        <begin position="306"/>
        <end position="333"/>
    </location>
</feature>
<evidence type="ECO:0000256" key="5">
    <source>
        <dbReference type="ARBA" id="ARBA00023242"/>
    </source>
</evidence>
<dbReference type="Pfam" id="PF00096">
    <property type="entry name" value="zf-C2H2"/>
    <property type="match status" value="5"/>
</dbReference>
<accession>A0AAV8WQK7</accession>
<feature type="domain" description="C2H2-type" evidence="7">
    <location>
        <begin position="135"/>
        <end position="157"/>
    </location>
</feature>
<dbReference type="PROSITE" id="PS50157">
    <property type="entry name" value="ZINC_FINGER_C2H2_2"/>
    <property type="match status" value="8"/>
</dbReference>
<dbReference type="InterPro" id="IPR013087">
    <property type="entry name" value="Znf_C2H2_type"/>
</dbReference>
<keyword evidence="4" id="KW-0862">Zinc</keyword>
<dbReference type="AlphaFoldDB" id="A0AAV8WQK7"/>
<dbReference type="SUPFAM" id="SSF57667">
    <property type="entry name" value="beta-beta-alpha zinc fingers"/>
    <property type="match status" value="4"/>
</dbReference>
<dbReference type="PANTHER" id="PTHR24393">
    <property type="entry name" value="ZINC FINGER PROTEIN"/>
    <property type="match status" value="1"/>
</dbReference>
<dbReference type="SMART" id="SM00355">
    <property type="entry name" value="ZnF_C2H2"/>
    <property type="match status" value="8"/>
</dbReference>
<keyword evidence="1" id="KW-0479">Metal-binding</keyword>
<evidence type="ECO:0000313" key="9">
    <source>
        <dbReference type="Proteomes" id="UP001162156"/>
    </source>
</evidence>
<feature type="domain" description="C2H2-type" evidence="7">
    <location>
        <begin position="216"/>
        <end position="244"/>
    </location>
</feature>
<keyword evidence="9" id="KW-1185">Reference proteome</keyword>
<dbReference type="GO" id="GO:0005634">
    <property type="term" value="C:nucleus"/>
    <property type="evidence" value="ECO:0007669"/>
    <property type="project" value="TreeGrafter"/>
</dbReference>
<dbReference type="Gene3D" id="3.30.160.60">
    <property type="entry name" value="Classic Zinc Finger"/>
    <property type="match status" value="5"/>
</dbReference>
<evidence type="ECO:0000256" key="6">
    <source>
        <dbReference type="PROSITE-ProRule" id="PRU00042"/>
    </source>
</evidence>
<dbReference type="PANTHER" id="PTHR24393:SF34">
    <property type="entry name" value="PR_SET DOMAIN 13"/>
    <property type="match status" value="1"/>
</dbReference>
<protein>
    <recommendedName>
        <fullName evidence="7">C2H2-type domain-containing protein</fullName>
    </recommendedName>
</protein>
<dbReference type="PROSITE" id="PS00028">
    <property type="entry name" value="ZINC_FINGER_C2H2_1"/>
    <property type="match status" value="8"/>
</dbReference>
<evidence type="ECO:0000256" key="1">
    <source>
        <dbReference type="ARBA" id="ARBA00022723"/>
    </source>
</evidence>
<dbReference type="FunFam" id="3.30.160.60:FF:000100">
    <property type="entry name" value="Zinc finger 45-like"/>
    <property type="match status" value="1"/>
</dbReference>
<feature type="domain" description="C2H2-type" evidence="7">
    <location>
        <begin position="74"/>
        <end position="98"/>
    </location>
</feature>
<dbReference type="FunFam" id="3.30.160.60:FF:000340">
    <property type="entry name" value="zinc finger protein 473 isoform X1"/>
    <property type="match status" value="1"/>
</dbReference>
<keyword evidence="2" id="KW-0677">Repeat</keyword>
<dbReference type="GO" id="GO:0000978">
    <property type="term" value="F:RNA polymerase II cis-regulatory region sequence-specific DNA binding"/>
    <property type="evidence" value="ECO:0007669"/>
    <property type="project" value="TreeGrafter"/>
</dbReference>
<reference evidence="8" key="1">
    <citation type="journal article" date="2023" name="Insect Mol. Biol.">
        <title>Genome sequencing provides insights into the evolution of gene families encoding plant cell wall-degrading enzymes in longhorned beetles.</title>
        <authorList>
            <person name="Shin N.R."/>
            <person name="Okamura Y."/>
            <person name="Kirsch R."/>
            <person name="Pauchet Y."/>
        </authorList>
    </citation>
    <scope>NUCLEOTIDE SEQUENCE</scope>
    <source>
        <strain evidence="8">RBIC_L_NR</strain>
    </source>
</reference>
<evidence type="ECO:0000256" key="4">
    <source>
        <dbReference type="ARBA" id="ARBA00022833"/>
    </source>
</evidence>
<feature type="domain" description="C2H2-type" evidence="7">
    <location>
        <begin position="188"/>
        <end position="215"/>
    </location>
</feature>
<evidence type="ECO:0000256" key="3">
    <source>
        <dbReference type="ARBA" id="ARBA00022771"/>
    </source>
</evidence>
<evidence type="ECO:0000256" key="2">
    <source>
        <dbReference type="ARBA" id="ARBA00022737"/>
    </source>
</evidence>
<feature type="domain" description="C2H2-type" evidence="7">
    <location>
        <begin position="160"/>
        <end position="187"/>
    </location>
</feature>